<keyword evidence="3" id="KW-1185">Reference proteome</keyword>
<dbReference type="EnsemblMetazoa" id="GPAI028235-RA">
    <property type="protein sequence ID" value="GPAI028235-PA"/>
    <property type="gene ID" value="GPAI028235"/>
</dbReference>
<dbReference type="AlphaFoldDB" id="A0A1A9ZXJ6"/>
<organism evidence="2 3">
    <name type="scientific">Glossina pallidipes</name>
    <name type="common">Tsetse fly</name>
    <dbReference type="NCBI Taxonomy" id="7398"/>
    <lineage>
        <taxon>Eukaryota</taxon>
        <taxon>Metazoa</taxon>
        <taxon>Ecdysozoa</taxon>
        <taxon>Arthropoda</taxon>
        <taxon>Hexapoda</taxon>
        <taxon>Insecta</taxon>
        <taxon>Pterygota</taxon>
        <taxon>Neoptera</taxon>
        <taxon>Endopterygota</taxon>
        <taxon>Diptera</taxon>
        <taxon>Brachycera</taxon>
        <taxon>Muscomorpha</taxon>
        <taxon>Hippoboscoidea</taxon>
        <taxon>Glossinidae</taxon>
        <taxon>Glossina</taxon>
    </lineage>
</organism>
<name>A0A1A9ZXJ6_GLOPL</name>
<keyword evidence="1" id="KW-0812">Transmembrane</keyword>
<sequence>MILVTFDGAFTFIIEIHRAYVPKYPLYPLCTLQVGFAVLLMKDCKAHILVVLAASAIIFLILKPRNIIKRVLHSTNVEYKSLTNTKYLGFSTTRKPFIQVSRANNLYKVL</sequence>
<reference evidence="3" key="1">
    <citation type="submission" date="2014-03" db="EMBL/GenBank/DDBJ databases">
        <authorList>
            <person name="Aksoy S."/>
            <person name="Warren W."/>
            <person name="Wilson R.K."/>
        </authorList>
    </citation>
    <scope>NUCLEOTIDE SEQUENCE [LARGE SCALE GENOMIC DNA]</scope>
    <source>
        <strain evidence="3">IAEA</strain>
    </source>
</reference>
<feature type="transmembrane region" description="Helical" evidence="1">
    <location>
        <begin position="46"/>
        <end position="62"/>
    </location>
</feature>
<dbReference type="Proteomes" id="UP000092445">
    <property type="component" value="Unassembled WGS sequence"/>
</dbReference>
<protein>
    <submittedName>
        <fullName evidence="2">Uncharacterized protein</fullName>
    </submittedName>
</protein>
<evidence type="ECO:0000313" key="3">
    <source>
        <dbReference type="Proteomes" id="UP000092445"/>
    </source>
</evidence>
<accession>A0A1A9ZXJ6</accession>
<reference evidence="2" key="2">
    <citation type="submission" date="2020-05" db="UniProtKB">
        <authorList>
            <consortium name="EnsemblMetazoa"/>
        </authorList>
    </citation>
    <scope>IDENTIFICATION</scope>
    <source>
        <strain evidence="2">IAEA</strain>
    </source>
</reference>
<evidence type="ECO:0000256" key="1">
    <source>
        <dbReference type="SAM" id="Phobius"/>
    </source>
</evidence>
<evidence type="ECO:0000313" key="2">
    <source>
        <dbReference type="EnsemblMetazoa" id="GPAI028235-PA"/>
    </source>
</evidence>
<dbReference type="VEuPathDB" id="VectorBase:GPAI028235"/>
<keyword evidence="1" id="KW-0472">Membrane</keyword>
<proteinExistence type="predicted"/>
<keyword evidence="1" id="KW-1133">Transmembrane helix</keyword>